<organism evidence="2 3">
    <name type="scientific">Kordia aestuariivivens</name>
    <dbReference type="NCBI Taxonomy" id="2759037"/>
    <lineage>
        <taxon>Bacteria</taxon>
        <taxon>Pseudomonadati</taxon>
        <taxon>Bacteroidota</taxon>
        <taxon>Flavobacteriia</taxon>
        <taxon>Flavobacteriales</taxon>
        <taxon>Flavobacteriaceae</taxon>
        <taxon>Kordia</taxon>
    </lineage>
</organism>
<evidence type="ECO:0000313" key="2">
    <source>
        <dbReference type="EMBL" id="MBC8756650.1"/>
    </source>
</evidence>
<sequence>MKKNIKSLTLTKRKISSLNQLEVTGGVVGSATPTILITISQLICPVQSKLPVKPLASADCR</sequence>
<comment type="caution">
    <text evidence="2">The sequence shown here is derived from an EMBL/GenBank/DDBJ whole genome shotgun (WGS) entry which is preliminary data.</text>
</comment>
<feature type="transmembrane region" description="Helical" evidence="1">
    <location>
        <begin position="21"/>
        <end position="43"/>
    </location>
</feature>
<evidence type="ECO:0000256" key="1">
    <source>
        <dbReference type="SAM" id="Phobius"/>
    </source>
</evidence>
<proteinExistence type="predicted"/>
<protein>
    <recommendedName>
        <fullName evidence="4">Class I lanthipeptide</fullName>
    </recommendedName>
</protein>
<keyword evidence="1" id="KW-0812">Transmembrane</keyword>
<keyword evidence="1" id="KW-0472">Membrane</keyword>
<name>A0ABR7QDN4_9FLAO</name>
<gene>
    <name evidence="2" type="ORF">H2O64_18400</name>
</gene>
<dbReference type="RefSeq" id="WP_187563693.1">
    <property type="nucleotide sequence ID" value="NZ_JACGWS010000013.1"/>
</dbReference>
<evidence type="ECO:0000313" key="3">
    <source>
        <dbReference type="Proteomes" id="UP000619238"/>
    </source>
</evidence>
<evidence type="ECO:0008006" key="4">
    <source>
        <dbReference type="Google" id="ProtNLM"/>
    </source>
</evidence>
<keyword evidence="1" id="KW-1133">Transmembrane helix</keyword>
<accession>A0ABR7QDN4</accession>
<dbReference type="Proteomes" id="UP000619238">
    <property type="component" value="Unassembled WGS sequence"/>
</dbReference>
<reference evidence="2 3" key="1">
    <citation type="submission" date="2020-07" db="EMBL/GenBank/DDBJ databases">
        <title>Description of Kordia aestuariivivens sp. nov., isolated from a tidal flat.</title>
        <authorList>
            <person name="Park S."/>
            <person name="Yoon J.-H."/>
        </authorList>
    </citation>
    <scope>NUCLEOTIDE SEQUENCE [LARGE SCALE GENOMIC DNA]</scope>
    <source>
        <strain evidence="2 3">YSTF-M3</strain>
    </source>
</reference>
<dbReference type="EMBL" id="JACGWS010000013">
    <property type="protein sequence ID" value="MBC8756650.1"/>
    <property type="molecule type" value="Genomic_DNA"/>
</dbReference>
<keyword evidence="3" id="KW-1185">Reference proteome</keyword>